<dbReference type="Pfam" id="PF01416">
    <property type="entry name" value="PseudoU_synth_1"/>
    <property type="match status" value="1"/>
</dbReference>
<proteinExistence type="inferred from homology"/>
<keyword evidence="3" id="KW-0413">Isomerase</keyword>
<sequence length="109" mass="11600">NEACQAILGTHDFAPFASSLNDGKNTVRTIYRATVAIEGDLVSCHMVANSFLPHQVRNTMGALVKVGLGRSDVAAFCDILRSKKPNQAGPALPPHGLCLLKVNYPNGVK</sequence>
<evidence type="ECO:0000256" key="3">
    <source>
        <dbReference type="ARBA" id="ARBA00023235"/>
    </source>
</evidence>
<evidence type="ECO:0000259" key="4">
    <source>
        <dbReference type="Pfam" id="PF01416"/>
    </source>
</evidence>
<dbReference type="GO" id="GO:0003723">
    <property type="term" value="F:RNA binding"/>
    <property type="evidence" value="ECO:0007669"/>
    <property type="project" value="InterPro"/>
</dbReference>
<dbReference type="GO" id="GO:0009982">
    <property type="term" value="F:pseudouridine synthase activity"/>
    <property type="evidence" value="ECO:0007669"/>
    <property type="project" value="InterPro"/>
</dbReference>
<name>X1TDV7_9ZZZZ</name>
<dbReference type="SUPFAM" id="SSF55120">
    <property type="entry name" value="Pseudouridine synthase"/>
    <property type="match status" value="1"/>
</dbReference>
<dbReference type="InterPro" id="IPR020097">
    <property type="entry name" value="PsdUridine_synth_TruA_a/b_dom"/>
</dbReference>
<organism evidence="5">
    <name type="scientific">marine sediment metagenome</name>
    <dbReference type="NCBI Taxonomy" id="412755"/>
    <lineage>
        <taxon>unclassified sequences</taxon>
        <taxon>metagenomes</taxon>
        <taxon>ecological metagenomes</taxon>
    </lineage>
</organism>
<dbReference type="InterPro" id="IPR020103">
    <property type="entry name" value="PsdUridine_synth_cat_dom_sf"/>
</dbReference>
<comment type="similarity">
    <text evidence="1">Belongs to the tRNA pseudouridine synthase TruA family.</text>
</comment>
<keyword evidence="2" id="KW-0819">tRNA processing</keyword>
<reference evidence="5" key="1">
    <citation type="journal article" date="2014" name="Front. Microbiol.">
        <title>High frequency of phylogenetically diverse reductive dehalogenase-homologous genes in deep subseafloor sedimentary metagenomes.</title>
        <authorList>
            <person name="Kawai M."/>
            <person name="Futagami T."/>
            <person name="Toyoda A."/>
            <person name="Takaki Y."/>
            <person name="Nishi S."/>
            <person name="Hori S."/>
            <person name="Arai W."/>
            <person name="Tsubouchi T."/>
            <person name="Morono Y."/>
            <person name="Uchiyama I."/>
            <person name="Ito T."/>
            <person name="Fujiyama A."/>
            <person name="Inagaki F."/>
            <person name="Takami H."/>
        </authorList>
    </citation>
    <scope>NUCLEOTIDE SEQUENCE</scope>
    <source>
        <strain evidence="5">Expedition CK06-06</strain>
    </source>
</reference>
<dbReference type="PANTHER" id="PTHR11142:SF0">
    <property type="entry name" value="TRNA PSEUDOURIDINE SYNTHASE-LIKE 1"/>
    <property type="match status" value="1"/>
</dbReference>
<dbReference type="EMBL" id="BARW01030152">
    <property type="protein sequence ID" value="GAJ03473.1"/>
    <property type="molecule type" value="Genomic_DNA"/>
</dbReference>
<evidence type="ECO:0000256" key="2">
    <source>
        <dbReference type="ARBA" id="ARBA00022694"/>
    </source>
</evidence>
<dbReference type="PANTHER" id="PTHR11142">
    <property type="entry name" value="PSEUDOURIDYLATE SYNTHASE"/>
    <property type="match status" value="1"/>
</dbReference>
<comment type="caution">
    <text evidence="5">The sequence shown here is derived from an EMBL/GenBank/DDBJ whole genome shotgun (WGS) entry which is preliminary data.</text>
</comment>
<feature type="domain" description="Pseudouridine synthase I TruA alpha/beta" evidence="4">
    <location>
        <begin position="3"/>
        <end position="105"/>
    </location>
</feature>
<gene>
    <name evidence="5" type="ORF">S12H4_48273</name>
</gene>
<evidence type="ECO:0000256" key="1">
    <source>
        <dbReference type="ARBA" id="ARBA00009375"/>
    </source>
</evidence>
<dbReference type="Gene3D" id="3.30.70.660">
    <property type="entry name" value="Pseudouridine synthase I, catalytic domain, C-terminal subdomain"/>
    <property type="match status" value="1"/>
</dbReference>
<dbReference type="AlphaFoldDB" id="X1TDV7"/>
<accession>X1TDV7</accession>
<dbReference type="GO" id="GO:0031119">
    <property type="term" value="P:tRNA pseudouridine synthesis"/>
    <property type="evidence" value="ECO:0007669"/>
    <property type="project" value="TreeGrafter"/>
</dbReference>
<evidence type="ECO:0000313" key="5">
    <source>
        <dbReference type="EMBL" id="GAJ03473.1"/>
    </source>
</evidence>
<dbReference type="InterPro" id="IPR001406">
    <property type="entry name" value="PsdUridine_synth_TruA"/>
</dbReference>
<dbReference type="InterPro" id="IPR020095">
    <property type="entry name" value="PsdUridine_synth_TruA_C"/>
</dbReference>
<protein>
    <recommendedName>
        <fullName evidence="4">Pseudouridine synthase I TruA alpha/beta domain-containing protein</fullName>
    </recommendedName>
</protein>
<feature type="non-terminal residue" evidence="5">
    <location>
        <position position="1"/>
    </location>
</feature>